<protein>
    <recommendedName>
        <fullName evidence="4">ABC transporter domain-containing protein</fullName>
    </recommendedName>
</protein>
<dbReference type="OrthoDB" id="6593433at2759"/>
<comment type="caution">
    <text evidence="5">The sequence shown here is derived from an EMBL/GenBank/DDBJ whole genome shotgun (WGS) entry which is preliminary data.</text>
</comment>
<evidence type="ECO:0000256" key="1">
    <source>
        <dbReference type="ARBA" id="ARBA00022741"/>
    </source>
</evidence>
<dbReference type="SMART" id="SM00382">
    <property type="entry name" value="AAA"/>
    <property type="match status" value="1"/>
</dbReference>
<dbReference type="SUPFAM" id="SSF52540">
    <property type="entry name" value="P-loop containing nucleoside triphosphate hydrolases"/>
    <property type="match status" value="1"/>
</dbReference>
<feature type="compositionally biased region" description="Polar residues" evidence="3">
    <location>
        <begin position="18"/>
        <end position="28"/>
    </location>
</feature>
<evidence type="ECO:0000256" key="2">
    <source>
        <dbReference type="ARBA" id="ARBA00022840"/>
    </source>
</evidence>
<dbReference type="Pfam" id="PF00005">
    <property type="entry name" value="ABC_tran"/>
    <property type="match status" value="1"/>
</dbReference>
<dbReference type="GO" id="GO:0005524">
    <property type="term" value="F:ATP binding"/>
    <property type="evidence" value="ECO:0007669"/>
    <property type="project" value="UniProtKB-KW"/>
</dbReference>
<keyword evidence="2" id="KW-0067">ATP-binding</keyword>
<dbReference type="AlphaFoldDB" id="A0A9W7XYR6"/>
<accession>A0A9W7XYR6</accession>
<dbReference type="Proteomes" id="UP001149813">
    <property type="component" value="Unassembled WGS sequence"/>
</dbReference>
<feature type="domain" description="ABC transporter" evidence="4">
    <location>
        <begin position="38"/>
        <end position="255"/>
    </location>
</feature>
<dbReference type="InterPro" id="IPR003439">
    <property type="entry name" value="ABC_transporter-like_ATP-bd"/>
</dbReference>
<feature type="region of interest" description="Disordered" evidence="3">
    <location>
        <begin position="1"/>
        <end position="35"/>
    </location>
</feature>
<evidence type="ECO:0000313" key="6">
    <source>
        <dbReference type="Proteomes" id="UP001149813"/>
    </source>
</evidence>
<keyword evidence="1" id="KW-0547">Nucleotide-binding</keyword>
<reference evidence="5" key="1">
    <citation type="submission" date="2022-07" db="EMBL/GenBank/DDBJ databases">
        <title>Phylogenomic reconstructions and comparative analyses of Kickxellomycotina fungi.</title>
        <authorList>
            <person name="Reynolds N.K."/>
            <person name="Stajich J.E."/>
            <person name="Barry K."/>
            <person name="Grigoriev I.V."/>
            <person name="Crous P."/>
            <person name="Smith M.E."/>
        </authorList>
    </citation>
    <scope>NUCLEOTIDE SEQUENCE</scope>
    <source>
        <strain evidence="5">NBRC 32514</strain>
    </source>
</reference>
<dbReference type="PROSITE" id="PS50893">
    <property type="entry name" value="ABC_TRANSPORTER_2"/>
    <property type="match status" value="1"/>
</dbReference>
<dbReference type="GO" id="GO:0016887">
    <property type="term" value="F:ATP hydrolysis activity"/>
    <property type="evidence" value="ECO:0007669"/>
    <property type="project" value="InterPro"/>
</dbReference>
<dbReference type="Gene3D" id="3.40.50.300">
    <property type="entry name" value="P-loop containing nucleotide triphosphate hydrolases"/>
    <property type="match status" value="1"/>
</dbReference>
<keyword evidence="6" id="KW-1185">Reference proteome</keyword>
<name>A0A9W7XYR6_9FUNG</name>
<gene>
    <name evidence="5" type="ORF">LPJ53_002110</name>
</gene>
<dbReference type="PANTHER" id="PTHR43119">
    <property type="entry name" value="ABC TRANSPORT PROTEIN ATP-BINDING COMPONENT-RELATED"/>
    <property type="match status" value="1"/>
</dbReference>
<organism evidence="5 6">
    <name type="scientific">Coemansia erecta</name>
    <dbReference type="NCBI Taxonomy" id="147472"/>
    <lineage>
        <taxon>Eukaryota</taxon>
        <taxon>Fungi</taxon>
        <taxon>Fungi incertae sedis</taxon>
        <taxon>Zoopagomycota</taxon>
        <taxon>Kickxellomycotina</taxon>
        <taxon>Kickxellomycetes</taxon>
        <taxon>Kickxellales</taxon>
        <taxon>Kickxellaceae</taxon>
        <taxon>Coemansia</taxon>
    </lineage>
</organism>
<dbReference type="InterPro" id="IPR027417">
    <property type="entry name" value="P-loop_NTPase"/>
</dbReference>
<dbReference type="InterPro" id="IPR003593">
    <property type="entry name" value="AAA+_ATPase"/>
</dbReference>
<evidence type="ECO:0000259" key="4">
    <source>
        <dbReference type="PROSITE" id="PS50893"/>
    </source>
</evidence>
<dbReference type="InterPro" id="IPR017871">
    <property type="entry name" value="ABC_transporter-like_CS"/>
</dbReference>
<dbReference type="PROSITE" id="PS00211">
    <property type="entry name" value="ABC_TRANSPORTER_1"/>
    <property type="match status" value="1"/>
</dbReference>
<sequence length="255" mass="28046">MTAVSDNYGAIPPAVPSETATTSGTALSEHSGGQAPVLRVREMTKRRDESSSESDYLFYDVNFDLHENEVLVVRGPSGVGKTTILRCIAQLTPHEAGICSLATKGDVFRTPLQLGTPVWRADVMYVPQRPAQLAGTPLDFVDMVNSFKVQAEREHYDPIEIAEDWGIAPELWDKKWPELSGGEQQRIALAVALSCDPKVLLLDEPTSALDPQATAMVEDTLAQRTCIWITHDDLQAKRIASRTLTIRPDATYEVV</sequence>
<dbReference type="PANTHER" id="PTHR43119:SF1">
    <property type="entry name" value="ABC TRANSPORTER DOMAIN-CONTAINING PROTEIN"/>
    <property type="match status" value="1"/>
</dbReference>
<proteinExistence type="predicted"/>
<evidence type="ECO:0000313" key="5">
    <source>
        <dbReference type="EMBL" id="KAJ1723541.1"/>
    </source>
</evidence>
<evidence type="ECO:0000256" key="3">
    <source>
        <dbReference type="SAM" id="MobiDB-lite"/>
    </source>
</evidence>
<dbReference type="EMBL" id="JANBOJ010000062">
    <property type="protein sequence ID" value="KAJ1723541.1"/>
    <property type="molecule type" value="Genomic_DNA"/>
</dbReference>